<dbReference type="Proteomes" id="UP000006048">
    <property type="component" value="Chromosome"/>
</dbReference>
<accession>I4B0T5</accession>
<feature type="domain" description="Helicase C-terminal" evidence="4">
    <location>
        <begin position="284"/>
        <end position="445"/>
    </location>
</feature>
<dbReference type="Pfam" id="PF09369">
    <property type="entry name" value="MZB"/>
    <property type="match status" value="1"/>
</dbReference>
<name>I4B0T5_TURPD</name>
<evidence type="ECO:0000259" key="4">
    <source>
        <dbReference type="PROSITE" id="PS51194"/>
    </source>
</evidence>
<dbReference type="SMART" id="SM00487">
    <property type="entry name" value="DEXDc"/>
    <property type="match status" value="1"/>
</dbReference>
<dbReference type="InterPro" id="IPR055227">
    <property type="entry name" value="HRQ1_WHD"/>
</dbReference>
<dbReference type="KEGG" id="tpx:Turpa_0232"/>
<keyword evidence="6" id="KW-1185">Reference proteome</keyword>
<dbReference type="OrthoDB" id="9774462at2"/>
<dbReference type="Pfam" id="PF22982">
    <property type="entry name" value="WHD_HRQ1"/>
    <property type="match status" value="1"/>
</dbReference>
<proteinExistence type="predicted"/>
<feature type="domain" description="Helicase ATP-binding" evidence="3">
    <location>
        <begin position="62"/>
        <end position="260"/>
    </location>
</feature>
<evidence type="ECO:0000313" key="6">
    <source>
        <dbReference type="Proteomes" id="UP000006048"/>
    </source>
</evidence>
<dbReference type="HOGENOM" id="CLU_000809_3_2_12"/>
<dbReference type="Gene3D" id="3.40.50.300">
    <property type="entry name" value="P-loop containing nucleotide triphosphate hydrolases"/>
    <property type="match status" value="2"/>
</dbReference>
<dbReference type="PROSITE" id="PS51192">
    <property type="entry name" value="HELICASE_ATP_BIND_1"/>
    <property type="match status" value="1"/>
</dbReference>
<evidence type="ECO:0000259" key="3">
    <source>
        <dbReference type="PROSITE" id="PS51192"/>
    </source>
</evidence>
<evidence type="ECO:0000256" key="1">
    <source>
        <dbReference type="ARBA" id="ARBA00022741"/>
    </source>
</evidence>
<dbReference type="RefSeq" id="WP_014801413.1">
    <property type="nucleotide sequence ID" value="NC_018020.1"/>
</dbReference>
<keyword evidence="1" id="KW-0547">Nucleotide-binding</keyword>
<dbReference type="GO" id="GO:0006289">
    <property type="term" value="P:nucleotide-excision repair"/>
    <property type="evidence" value="ECO:0007669"/>
    <property type="project" value="TreeGrafter"/>
</dbReference>
<evidence type="ECO:0000313" key="5">
    <source>
        <dbReference type="EMBL" id="AFM10892.1"/>
    </source>
</evidence>
<dbReference type="STRING" id="869212.Turpa_0232"/>
<dbReference type="GO" id="GO:0043138">
    <property type="term" value="F:3'-5' DNA helicase activity"/>
    <property type="evidence" value="ECO:0007669"/>
    <property type="project" value="TreeGrafter"/>
</dbReference>
<dbReference type="InterPro" id="IPR001650">
    <property type="entry name" value="Helicase_C-like"/>
</dbReference>
<dbReference type="SUPFAM" id="SSF52540">
    <property type="entry name" value="P-loop containing nucleoside triphosphate hydrolases"/>
    <property type="match status" value="1"/>
</dbReference>
<dbReference type="PATRIC" id="fig|869212.3.peg.193"/>
<dbReference type="InterPro" id="IPR014001">
    <property type="entry name" value="Helicase_ATP-bd"/>
</dbReference>
<dbReference type="GO" id="GO:0005524">
    <property type="term" value="F:ATP binding"/>
    <property type="evidence" value="ECO:0007669"/>
    <property type="project" value="UniProtKB-KW"/>
</dbReference>
<keyword evidence="5" id="KW-0378">Hydrolase</keyword>
<dbReference type="Pfam" id="PF00270">
    <property type="entry name" value="DEAD"/>
    <property type="match status" value="1"/>
</dbReference>
<gene>
    <name evidence="5" type="ordered locus">Turpa_0232</name>
</gene>
<keyword evidence="5" id="KW-0347">Helicase</keyword>
<dbReference type="PANTHER" id="PTHR47957:SF3">
    <property type="entry name" value="ATP-DEPENDENT HELICASE HRQ1"/>
    <property type="match status" value="1"/>
</dbReference>
<reference evidence="5 6" key="1">
    <citation type="submission" date="2012-06" db="EMBL/GenBank/DDBJ databases">
        <title>The complete chromosome of genome of Turneriella parva DSM 21527.</title>
        <authorList>
            <consortium name="US DOE Joint Genome Institute (JGI-PGF)"/>
            <person name="Lucas S."/>
            <person name="Han J."/>
            <person name="Lapidus A."/>
            <person name="Bruce D."/>
            <person name="Goodwin L."/>
            <person name="Pitluck S."/>
            <person name="Peters L."/>
            <person name="Kyrpides N."/>
            <person name="Mavromatis K."/>
            <person name="Ivanova N."/>
            <person name="Mikhailova N."/>
            <person name="Chertkov O."/>
            <person name="Detter J.C."/>
            <person name="Tapia R."/>
            <person name="Han C."/>
            <person name="Land M."/>
            <person name="Hauser L."/>
            <person name="Markowitz V."/>
            <person name="Cheng J.-F."/>
            <person name="Hugenholtz P."/>
            <person name="Woyke T."/>
            <person name="Wu D."/>
            <person name="Gronow S."/>
            <person name="Wellnitz S."/>
            <person name="Brambilla E."/>
            <person name="Klenk H.-P."/>
            <person name="Eisen J.A."/>
        </authorList>
    </citation>
    <scope>NUCLEOTIDE SEQUENCE [LARGE SCALE GENOMIC DNA]</scope>
    <source>
        <strain evidence="6">ATCC BAA-1111 / DSM 21527 / NCTC 11395 / H</strain>
    </source>
</reference>
<dbReference type="SMART" id="SM00490">
    <property type="entry name" value="HELICc"/>
    <property type="match status" value="1"/>
</dbReference>
<protein>
    <submittedName>
        <fullName evidence="5">DEAD/DEAH box helicase domain protein</fullName>
    </submittedName>
</protein>
<dbReference type="InterPro" id="IPR018973">
    <property type="entry name" value="MZB"/>
</dbReference>
<dbReference type="InterPro" id="IPR011545">
    <property type="entry name" value="DEAD/DEAH_box_helicase_dom"/>
</dbReference>
<organism evidence="5 6">
    <name type="scientific">Turneriella parva (strain ATCC BAA-1111 / DSM 21527 / NCTC 11395 / H)</name>
    <name type="common">Leptospira parva</name>
    <dbReference type="NCBI Taxonomy" id="869212"/>
    <lineage>
        <taxon>Bacteria</taxon>
        <taxon>Pseudomonadati</taxon>
        <taxon>Spirochaetota</taxon>
        <taxon>Spirochaetia</taxon>
        <taxon>Leptospirales</taxon>
        <taxon>Leptospiraceae</taxon>
        <taxon>Turneriella</taxon>
    </lineage>
</organism>
<evidence type="ECO:0000256" key="2">
    <source>
        <dbReference type="ARBA" id="ARBA00022840"/>
    </source>
</evidence>
<dbReference type="Pfam" id="PF00271">
    <property type="entry name" value="Helicase_C"/>
    <property type="match status" value="1"/>
</dbReference>
<sequence length="773" mass="87342">MNLEQYLDSLRRSESANIRALIERPEKAAKFAEIPKALGPELRRVLKERGIEKLYSHQQQAVELYLAQQDFVVTTPTASGKTLCYLLPILHSKLKNPNGKHLFMFPTKALAQDQLAAYRGYADALGMSWNVNTFDGDTPEEERRAVRKAGDFILTNPDMLHSGIMPHHTIWKSFFENLETIVIDEMHTYIGVFGSHVANVLRRLNRLLEHYKPSRLTAIPGSGDPATSMSRGPRYIFCSATIANPAELANQLSGREFNAITESGAPEGRKYFLFYDPPFYEKLQIAESPYKAAARIGSGLIRNNIPTIFFARSRNRVEILTEFLRSRLPESLARKVRGYRGGFLPLERRQVERSLREGTTLGVVSTNALELGIDIGALNAVISIGYPGRMSSLYQQFGRAGRKKEPSLAVLIASPSALDQYLMRNPDYLFESKGEAAIVNPDNLLIYQDQIKCAAYELRFQQGDKFGEYPVDQFMDNLVEERVVLEKGGTYFWTSDTYPAANVSLRSAATDNFVIVDKTHAGNEKVIGEIDLFSAPLFIHDEAIYMHAGRHYYVNILKWDERRAEVTEVKSDYYTDAHEKVHRSILHLDEKRTEKKLTQHWGEVTLRRQAYLYKKIKIETSENLGWGQIHTPEIEMHTQGAWLDILPEALPQIPANFMSALLTRFAYLLRQLAPLVALCDRRDISVSSSYRDVHFGDHAIIFHDNYPGGVGLSHKLVSNYDALFALARQTVEQCSCEAGCPSCIGVWDAKTDGDADLPDDLKSPVRVLLQNLT</sequence>
<dbReference type="PANTHER" id="PTHR47957">
    <property type="entry name" value="ATP-DEPENDENT HELICASE HRQ1"/>
    <property type="match status" value="1"/>
</dbReference>
<dbReference type="CDD" id="cd17923">
    <property type="entry name" value="DEXHc_Hrq1-like"/>
    <property type="match status" value="1"/>
</dbReference>
<dbReference type="InterPro" id="IPR027417">
    <property type="entry name" value="P-loop_NTPase"/>
</dbReference>
<dbReference type="PROSITE" id="PS51194">
    <property type="entry name" value="HELICASE_CTER"/>
    <property type="match status" value="1"/>
</dbReference>
<dbReference type="EMBL" id="CP002959">
    <property type="protein sequence ID" value="AFM10892.1"/>
    <property type="molecule type" value="Genomic_DNA"/>
</dbReference>
<keyword evidence="2" id="KW-0067">ATP-binding</keyword>
<dbReference type="GO" id="GO:0003676">
    <property type="term" value="F:nucleic acid binding"/>
    <property type="evidence" value="ECO:0007669"/>
    <property type="project" value="InterPro"/>
</dbReference>
<dbReference type="GO" id="GO:0036297">
    <property type="term" value="P:interstrand cross-link repair"/>
    <property type="evidence" value="ECO:0007669"/>
    <property type="project" value="TreeGrafter"/>
</dbReference>
<dbReference type="AlphaFoldDB" id="I4B0T5"/>
<dbReference type="CDD" id="cd18797">
    <property type="entry name" value="SF2_C_Hrq"/>
    <property type="match status" value="1"/>
</dbReference>